<accession>A0A1B6HL96</accession>
<evidence type="ECO:0008006" key="2">
    <source>
        <dbReference type="Google" id="ProtNLM"/>
    </source>
</evidence>
<evidence type="ECO:0000313" key="1">
    <source>
        <dbReference type="EMBL" id="JAS75446.1"/>
    </source>
</evidence>
<dbReference type="EMBL" id="GECU01032260">
    <property type="protein sequence ID" value="JAS75446.1"/>
    <property type="molecule type" value="Transcribed_RNA"/>
</dbReference>
<dbReference type="Gene3D" id="3.15.10.30">
    <property type="entry name" value="Haemolymph juvenile hormone binding protein"/>
    <property type="match status" value="1"/>
</dbReference>
<dbReference type="Pfam" id="PF06585">
    <property type="entry name" value="JHBP"/>
    <property type="match status" value="1"/>
</dbReference>
<dbReference type="AlphaFoldDB" id="A0A1B6HL96"/>
<sequence length="115" mass="12794">MHIFGNGDYSITSNGTDVFIKTSIEIFPNNSFLMSKFSLNMSIDSAQLMMTNFMGGDPSLQHLLDFIAQTIPVEAPIMMDLIQESLNFTVTHFINSIVASVFSWDEIVSMIQSCA</sequence>
<proteinExistence type="predicted"/>
<reference evidence="1" key="1">
    <citation type="submission" date="2015-11" db="EMBL/GenBank/DDBJ databases">
        <title>De novo transcriptome assembly of four potential Pierce s Disease insect vectors from Arizona vineyards.</title>
        <authorList>
            <person name="Tassone E.E."/>
        </authorList>
    </citation>
    <scope>NUCLEOTIDE SEQUENCE</scope>
</reference>
<name>A0A1B6HL96_9HEMI</name>
<protein>
    <recommendedName>
        <fullName evidence="2">Lipid-binding serum glycoprotein C-terminal domain-containing protein</fullName>
    </recommendedName>
</protein>
<dbReference type="InterPro" id="IPR038606">
    <property type="entry name" value="To_sf"/>
</dbReference>
<organism evidence="1">
    <name type="scientific">Homalodisca liturata</name>
    <dbReference type="NCBI Taxonomy" id="320908"/>
    <lineage>
        <taxon>Eukaryota</taxon>
        <taxon>Metazoa</taxon>
        <taxon>Ecdysozoa</taxon>
        <taxon>Arthropoda</taxon>
        <taxon>Hexapoda</taxon>
        <taxon>Insecta</taxon>
        <taxon>Pterygota</taxon>
        <taxon>Neoptera</taxon>
        <taxon>Paraneoptera</taxon>
        <taxon>Hemiptera</taxon>
        <taxon>Auchenorrhyncha</taxon>
        <taxon>Membracoidea</taxon>
        <taxon>Cicadellidae</taxon>
        <taxon>Cicadellinae</taxon>
        <taxon>Proconiini</taxon>
        <taxon>Homalodisca</taxon>
    </lineage>
</organism>
<dbReference type="InterPro" id="IPR010562">
    <property type="entry name" value="Haemolymph_juvenile_hormone-bd"/>
</dbReference>
<gene>
    <name evidence="1" type="ORF">g.12479</name>
</gene>